<protein>
    <submittedName>
        <fullName evidence="1">Transposase</fullName>
    </submittedName>
</protein>
<gene>
    <name evidence="1" type="ORF">LOD99_14550</name>
</gene>
<dbReference type="Gene3D" id="3.30.420.10">
    <property type="entry name" value="Ribonuclease H-like superfamily/Ribonuclease H"/>
    <property type="match status" value="1"/>
</dbReference>
<dbReference type="GO" id="GO:0003676">
    <property type="term" value="F:nucleic acid binding"/>
    <property type="evidence" value="ECO:0007669"/>
    <property type="project" value="InterPro"/>
</dbReference>
<accession>A0AAV7KE69</accession>
<dbReference type="EMBL" id="JAKMXF010000055">
    <property type="protein sequence ID" value="KAI6659627.1"/>
    <property type="molecule type" value="Genomic_DNA"/>
</dbReference>
<dbReference type="PANTHER" id="PTHR46060:SF1">
    <property type="entry name" value="MARINER MOS1 TRANSPOSASE-LIKE PROTEIN"/>
    <property type="match status" value="1"/>
</dbReference>
<reference evidence="1 2" key="1">
    <citation type="journal article" date="2023" name="BMC Biol.">
        <title>The compact genome of the sponge Oopsacas minuta (Hexactinellida) is lacking key metazoan core genes.</title>
        <authorList>
            <person name="Santini S."/>
            <person name="Schenkelaars Q."/>
            <person name="Jourda C."/>
            <person name="Duchesne M."/>
            <person name="Belahbib H."/>
            <person name="Rocher C."/>
            <person name="Selva M."/>
            <person name="Riesgo A."/>
            <person name="Vervoort M."/>
            <person name="Leys S.P."/>
            <person name="Kodjabachian L."/>
            <person name="Le Bivic A."/>
            <person name="Borchiellini C."/>
            <person name="Claverie J.M."/>
            <person name="Renard E."/>
        </authorList>
    </citation>
    <scope>NUCLEOTIDE SEQUENCE [LARGE SCALE GENOMIC DNA]</scope>
    <source>
        <strain evidence="1">SPO-2</strain>
    </source>
</reference>
<name>A0AAV7KE69_9METZ</name>
<proteinExistence type="predicted"/>
<organism evidence="1 2">
    <name type="scientific">Oopsacas minuta</name>
    <dbReference type="NCBI Taxonomy" id="111878"/>
    <lineage>
        <taxon>Eukaryota</taxon>
        <taxon>Metazoa</taxon>
        <taxon>Porifera</taxon>
        <taxon>Hexactinellida</taxon>
        <taxon>Hexasterophora</taxon>
        <taxon>Lyssacinosida</taxon>
        <taxon>Leucopsacidae</taxon>
        <taxon>Oopsacas</taxon>
    </lineage>
</organism>
<keyword evidence="2" id="KW-1185">Reference proteome</keyword>
<dbReference type="InterPro" id="IPR036397">
    <property type="entry name" value="RNaseH_sf"/>
</dbReference>
<dbReference type="AlphaFoldDB" id="A0AAV7KE69"/>
<dbReference type="InterPro" id="IPR052709">
    <property type="entry name" value="Transposase-MT_Hybrid"/>
</dbReference>
<sequence length="201" mass="23101">MAKENLEISEGSYPKRLIEIVTGYEARIQFKPPIRKQDSRIWLKNGEVPPAVLCPNPVAQIPIPNGQILTGKFYADVVMPEVKRLYLKRRPKTGTRGLKILYDNARPHKSLAVRQRIKEMRLHEVPHPPYSPDIAPCDSWLLENSKITSPDANLGDRLSLGRVIYRYLEAIPKDEYRKTLENWIKRLNSVVAYKGGYSEHS</sequence>
<evidence type="ECO:0000313" key="1">
    <source>
        <dbReference type="EMBL" id="KAI6659627.1"/>
    </source>
</evidence>
<dbReference type="PANTHER" id="PTHR46060">
    <property type="entry name" value="MARINER MOS1 TRANSPOSASE-LIKE PROTEIN"/>
    <property type="match status" value="1"/>
</dbReference>
<comment type="caution">
    <text evidence="1">The sequence shown here is derived from an EMBL/GenBank/DDBJ whole genome shotgun (WGS) entry which is preliminary data.</text>
</comment>
<evidence type="ECO:0000313" key="2">
    <source>
        <dbReference type="Proteomes" id="UP001165289"/>
    </source>
</evidence>
<dbReference type="Proteomes" id="UP001165289">
    <property type="component" value="Unassembled WGS sequence"/>
</dbReference>